<comment type="caution">
    <text evidence="6">The sequence shown here is derived from an EMBL/GenBank/DDBJ whole genome shotgun (WGS) entry which is preliminary data.</text>
</comment>
<reference evidence="6 7" key="1">
    <citation type="journal article" date="2021" name="Sci. Rep.">
        <title>The distribution of antibiotic resistance genes in chicken gut microbiota commensals.</title>
        <authorList>
            <person name="Juricova H."/>
            <person name="Matiasovicova J."/>
            <person name="Kubasova T."/>
            <person name="Cejkova D."/>
            <person name="Rychlik I."/>
        </authorList>
    </citation>
    <scope>NUCLEOTIDE SEQUENCE [LARGE SCALE GENOMIC DNA]</scope>
    <source>
        <strain evidence="6 7">An829</strain>
    </source>
</reference>
<evidence type="ECO:0000256" key="4">
    <source>
        <dbReference type="SAM" id="Phobius"/>
    </source>
</evidence>
<name>A0ABS2DTX2_9BURK</name>
<dbReference type="InterPro" id="IPR009051">
    <property type="entry name" value="Helical_ferredxn"/>
</dbReference>
<keyword evidence="4" id="KW-0472">Membrane</keyword>
<keyword evidence="1" id="KW-0479">Metal-binding</keyword>
<organism evidence="6 7">
    <name type="scientific">Sutterella massiliensis</name>
    <dbReference type="NCBI Taxonomy" id="1816689"/>
    <lineage>
        <taxon>Bacteria</taxon>
        <taxon>Pseudomonadati</taxon>
        <taxon>Pseudomonadota</taxon>
        <taxon>Betaproteobacteria</taxon>
        <taxon>Burkholderiales</taxon>
        <taxon>Sutterellaceae</taxon>
        <taxon>Sutterella</taxon>
    </lineage>
</organism>
<keyword evidence="2" id="KW-0408">Iron</keyword>
<dbReference type="PROSITE" id="PS51379">
    <property type="entry name" value="4FE4S_FER_2"/>
    <property type="match status" value="2"/>
</dbReference>
<dbReference type="Gene3D" id="3.50.50.60">
    <property type="entry name" value="FAD/NAD(P)-binding domain"/>
    <property type="match status" value="2"/>
</dbReference>
<dbReference type="InterPro" id="IPR017896">
    <property type="entry name" value="4Fe4S_Fe-S-bd"/>
</dbReference>
<keyword evidence="4" id="KW-0812">Transmembrane</keyword>
<dbReference type="RefSeq" id="WP_205104125.1">
    <property type="nucleotide sequence ID" value="NZ_JACJJC010000020.1"/>
</dbReference>
<evidence type="ECO:0000256" key="2">
    <source>
        <dbReference type="ARBA" id="ARBA00023004"/>
    </source>
</evidence>
<dbReference type="SUPFAM" id="SSF54862">
    <property type="entry name" value="4Fe-4S ferredoxins"/>
    <property type="match status" value="1"/>
</dbReference>
<evidence type="ECO:0000256" key="1">
    <source>
        <dbReference type="ARBA" id="ARBA00022723"/>
    </source>
</evidence>
<evidence type="ECO:0000313" key="7">
    <source>
        <dbReference type="Proteomes" id="UP000715095"/>
    </source>
</evidence>
<dbReference type="SUPFAM" id="SSF51971">
    <property type="entry name" value="Nucleotide-binding domain"/>
    <property type="match status" value="1"/>
</dbReference>
<gene>
    <name evidence="6" type="ORF">H6A60_09910</name>
</gene>
<dbReference type="Gene3D" id="1.10.1060.10">
    <property type="entry name" value="Alpha-helical ferredoxin"/>
    <property type="match status" value="1"/>
</dbReference>
<dbReference type="InterPro" id="IPR017900">
    <property type="entry name" value="4Fe4S_Fe_S_CS"/>
</dbReference>
<evidence type="ECO:0000313" key="6">
    <source>
        <dbReference type="EMBL" id="MBM6704796.1"/>
    </source>
</evidence>
<dbReference type="Gene3D" id="3.30.70.20">
    <property type="match status" value="1"/>
</dbReference>
<feature type="transmembrane region" description="Helical" evidence="4">
    <location>
        <begin position="65"/>
        <end position="92"/>
    </location>
</feature>
<dbReference type="Pfam" id="PF12801">
    <property type="entry name" value="Fer4_5"/>
    <property type="match status" value="2"/>
</dbReference>
<feature type="transmembrane region" description="Helical" evidence="4">
    <location>
        <begin position="207"/>
        <end position="228"/>
    </location>
</feature>
<dbReference type="PROSITE" id="PS00198">
    <property type="entry name" value="4FE4S_FER_1"/>
    <property type="match status" value="2"/>
</dbReference>
<keyword evidence="3" id="KW-0411">Iron-sulfur</keyword>
<accession>A0ABS2DTX2</accession>
<dbReference type="PANTHER" id="PTHR42783">
    <property type="entry name" value="GLUTAMATE SYNTHASE [NADPH] SMALL CHAIN"/>
    <property type="match status" value="1"/>
</dbReference>
<proteinExistence type="predicted"/>
<keyword evidence="7" id="KW-1185">Reference proteome</keyword>
<dbReference type="SUPFAM" id="SSF46548">
    <property type="entry name" value="alpha-helical ferredoxin"/>
    <property type="match status" value="1"/>
</dbReference>
<dbReference type="PRINTS" id="PR00419">
    <property type="entry name" value="ADXRDTASE"/>
</dbReference>
<keyword evidence="4" id="KW-1133">Transmembrane helix</keyword>
<dbReference type="InterPro" id="IPR028261">
    <property type="entry name" value="DPD_II"/>
</dbReference>
<feature type="domain" description="4Fe-4S ferredoxin-type" evidence="5">
    <location>
        <begin position="310"/>
        <end position="339"/>
    </location>
</feature>
<feature type="domain" description="4Fe-4S ferredoxin-type" evidence="5">
    <location>
        <begin position="375"/>
        <end position="405"/>
    </location>
</feature>
<feature type="transmembrane region" description="Helical" evidence="4">
    <location>
        <begin position="234"/>
        <end position="251"/>
    </location>
</feature>
<sequence>MRKIFSGTRLRGLTALLFFVAAVLGLVWHSGWGTASSFGIADIAAVCPLGALETMLASKTFLPRALAALVVFLVAAWLFGRFFCGWLCPVPWTGKLARLLRRGAHAVKRPRADEKADDLSGAESDARSACAACSASSGFCVAASKSGAHTGASNCRDCPSAERFVREASLAGESAAEPRSTAADGEKAPYYVLGGALASSAVFGFPVFCLICPVGLTFALVIALWRLFEFNETNWAILWFAGFLFLELFVLRRWCGKFCPLGALMTLAARLNRTFRPHADRVLCTRAAHGSDCTVCRDVCPEGLDPATMRETDFSSARCTKCGACAAACPTGAIHFPWRSSDENKRVIPIAPVERTEGAASAVSTNASSRVAAENLSEAEALSRCVHCGRCGEACPLGERMVHATALLSRGRREDAAEVLLASGGFPEITSRVCPVEHLCEGACAAEHLETSGDAGRHVPIAMLERTVVDDALKAGWTPQPRRTLKSRRVAVVGAGPAGLACADVLARAGVEVHVIDKSPAAGGLLTFGIPSFKLPRAIVQHRISLLEKSGVRFACGLEAGVDLAWSDLAQEFDAVFIGTGASVPVSLGLEGSAADAPQKPGILYADRFLRAAANRELGLDAKSAAAEALSLEDFAGKRVAVLGGGDTALDCARTAIRLGPSAVFCVARRKRTALRARAVDLAAAEREGVHILCEREAVEVLRHGDETLAGLRLLDTSMAGGAAASEVLAAIDCVIVAYGFRVRKDSKLEALGVRYDDATGRTTMVVDGEGRTGAARIWAGGDAVRGPSLVSYALADGMRAGRAIACELGVSNDG</sequence>
<evidence type="ECO:0000259" key="5">
    <source>
        <dbReference type="PROSITE" id="PS51379"/>
    </source>
</evidence>
<dbReference type="InterPro" id="IPR023753">
    <property type="entry name" value="FAD/NAD-binding_dom"/>
</dbReference>
<dbReference type="InterPro" id="IPR036188">
    <property type="entry name" value="FAD/NAD-bd_sf"/>
</dbReference>
<dbReference type="Pfam" id="PF14691">
    <property type="entry name" value="Fer4_20"/>
    <property type="match status" value="1"/>
</dbReference>
<dbReference type="PANTHER" id="PTHR42783:SF3">
    <property type="entry name" value="GLUTAMATE SYNTHASE [NADPH] SMALL CHAIN-RELATED"/>
    <property type="match status" value="1"/>
</dbReference>
<dbReference type="EMBL" id="JACJJC010000020">
    <property type="protein sequence ID" value="MBM6704796.1"/>
    <property type="molecule type" value="Genomic_DNA"/>
</dbReference>
<evidence type="ECO:0000256" key="3">
    <source>
        <dbReference type="ARBA" id="ARBA00023014"/>
    </source>
</evidence>
<protein>
    <submittedName>
        <fullName evidence="6">FAD-dependent oxidoreductase</fullName>
    </submittedName>
</protein>
<dbReference type="Pfam" id="PF00037">
    <property type="entry name" value="Fer4"/>
    <property type="match status" value="1"/>
</dbReference>
<dbReference type="Proteomes" id="UP000715095">
    <property type="component" value="Unassembled WGS sequence"/>
</dbReference>
<dbReference type="Pfam" id="PF07992">
    <property type="entry name" value="Pyr_redox_2"/>
    <property type="match status" value="1"/>
</dbReference>